<name>A0AAP2DKU0_9BACT</name>
<feature type="transmembrane region" description="Helical" evidence="1">
    <location>
        <begin position="12"/>
        <end position="29"/>
    </location>
</feature>
<evidence type="ECO:0000313" key="3">
    <source>
        <dbReference type="Proteomes" id="UP001319200"/>
    </source>
</evidence>
<accession>A0AAP2DKU0</accession>
<sequence length="166" mass="18900">MEISKKVLADQALLVTTAIYLLINGAGIWEEANIIPLWTAAPPASLHIFQGDYGLRYKNFWIIAHSVHEIFFILAIVLNWNVSGRRNPLLIIFGVHAAVRVWTILYFAPVLMEFWEYPIGDTIDPLLKTKADAWAFRSHIRSAAFLLLSFAMIPLNKSYFIKTIKA</sequence>
<feature type="transmembrane region" description="Helical" evidence="1">
    <location>
        <begin position="60"/>
        <end position="82"/>
    </location>
</feature>
<keyword evidence="1" id="KW-0472">Membrane</keyword>
<feature type="transmembrane region" description="Helical" evidence="1">
    <location>
        <begin position="134"/>
        <end position="155"/>
    </location>
</feature>
<proteinExistence type="predicted"/>
<evidence type="ECO:0000256" key="1">
    <source>
        <dbReference type="SAM" id="Phobius"/>
    </source>
</evidence>
<keyword evidence="1" id="KW-1133">Transmembrane helix</keyword>
<keyword evidence="1" id="KW-0812">Transmembrane</keyword>
<feature type="transmembrane region" description="Helical" evidence="1">
    <location>
        <begin position="89"/>
        <end position="108"/>
    </location>
</feature>
<comment type="caution">
    <text evidence="2">The sequence shown here is derived from an EMBL/GenBank/DDBJ whole genome shotgun (WGS) entry which is preliminary data.</text>
</comment>
<dbReference type="RefSeq" id="WP_254162265.1">
    <property type="nucleotide sequence ID" value="NZ_JAHESF010000006.1"/>
</dbReference>
<dbReference type="AlphaFoldDB" id="A0AAP2DKU0"/>
<reference evidence="2 3" key="1">
    <citation type="submission" date="2021-05" db="EMBL/GenBank/DDBJ databases">
        <title>A Polyphasic approach of four new species of the genus Ohtaekwangia: Ohtaekwangia histidinii sp. nov., Ohtaekwangia cretensis sp. nov., Ohtaekwangia indiensis sp. nov., Ohtaekwangia reichenbachii sp. nov. from diverse environment.</title>
        <authorList>
            <person name="Octaviana S."/>
        </authorList>
    </citation>
    <scope>NUCLEOTIDE SEQUENCE [LARGE SCALE GENOMIC DNA]</scope>
    <source>
        <strain evidence="2 3">PWU4</strain>
    </source>
</reference>
<keyword evidence="3" id="KW-1185">Reference proteome</keyword>
<gene>
    <name evidence="2" type="ORF">KK083_07985</name>
</gene>
<organism evidence="2 3">
    <name type="scientific">Chryseosolibacter histidini</name>
    <dbReference type="NCBI Taxonomy" id="2782349"/>
    <lineage>
        <taxon>Bacteria</taxon>
        <taxon>Pseudomonadati</taxon>
        <taxon>Bacteroidota</taxon>
        <taxon>Cytophagia</taxon>
        <taxon>Cytophagales</taxon>
        <taxon>Chryseotaleaceae</taxon>
        <taxon>Chryseosolibacter</taxon>
    </lineage>
</organism>
<dbReference type="EMBL" id="JAHESF010000006">
    <property type="protein sequence ID" value="MBT1696807.1"/>
    <property type="molecule type" value="Genomic_DNA"/>
</dbReference>
<protein>
    <submittedName>
        <fullName evidence="2">Transposase</fullName>
    </submittedName>
</protein>
<dbReference type="Proteomes" id="UP001319200">
    <property type="component" value="Unassembled WGS sequence"/>
</dbReference>
<evidence type="ECO:0000313" key="2">
    <source>
        <dbReference type="EMBL" id="MBT1696807.1"/>
    </source>
</evidence>